<dbReference type="AlphaFoldDB" id="A0A3M7SQ95"/>
<dbReference type="NCBIfam" id="TIGR01571">
    <property type="entry name" value="A_thal_Cys_rich"/>
    <property type="match status" value="1"/>
</dbReference>
<dbReference type="Pfam" id="PF04749">
    <property type="entry name" value="PLAC8"/>
    <property type="match status" value="1"/>
</dbReference>
<evidence type="ECO:0000256" key="1">
    <source>
        <dbReference type="ARBA" id="ARBA00009024"/>
    </source>
</evidence>
<dbReference type="EMBL" id="REGN01001004">
    <property type="protein sequence ID" value="RNA37688.1"/>
    <property type="molecule type" value="Genomic_DNA"/>
</dbReference>
<protein>
    <submittedName>
        <fullName evidence="2">Cornifelin-like protein</fullName>
    </submittedName>
</protein>
<keyword evidence="3" id="KW-1185">Reference proteome</keyword>
<accession>A0A3M7SQ95</accession>
<dbReference type="Proteomes" id="UP000276133">
    <property type="component" value="Unassembled WGS sequence"/>
</dbReference>
<comment type="caution">
    <text evidence="2">The sequence shown here is derived from an EMBL/GenBank/DDBJ whole genome shotgun (WGS) entry which is preliminary data.</text>
</comment>
<reference evidence="2 3" key="1">
    <citation type="journal article" date="2018" name="Sci. Rep.">
        <title>Genomic signatures of local adaptation to the degree of environmental predictability in rotifers.</title>
        <authorList>
            <person name="Franch-Gras L."/>
            <person name="Hahn C."/>
            <person name="Garcia-Roger E.M."/>
            <person name="Carmona M.J."/>
            <person name="Serra M."/>
            <person name="Gomez A."/>
        </authorList>
    </citation>
    <scope>NUCLEOTIDE SEQUENCE [LARGE SCALE GENOMIC DNA]</scope>
    <source>
        <strain evidence="2">HYR1</strain>
    </source>
</reference>
<dbReference type="OrthoDB" id="1045822at2759"/>
<sequence>MKNHSGQIVVTDSENVWNYENQWAQGLCDCCSNTKICCIAYFCLPCFTCSIFKRTDEFFCTPFFLPASIISLRSKLRTAFRIKGSICGDSLTTIFCPMCTAIQLYNELESQGL</sequence>
<evidence type="ECO:0000313" key="2">
    <source>
        <dbReference type="EMBL" id="RNA37688.1"/>
    </source>
</evidence>
<name>A0A3M7SQ95_BRAPC</name>
<gene>
    <name evidence="2" type="ORF">BpHYR1_017238</name>
</gene>
<proteinExistence type="inferred from homology"/>
<evidence type="ECO:0000313" key="3">
    <source>
        <dbReference type="Proteomes" id="UP000276133"/>
    </source>
</evidence>
<dbReference type="PANTHER" id="PTHR15907">
    <property type="entry name" value="DUF614 FAMILY PROTEIN-RELATED"/>
    <property type="match status" value="1"/>
</dbReference>
<dbReference type="InterPro" id="IPR006461">
    <property type="entry name" value="PLAC_motif_containing"/>
</dbReference>
<comment type="similarity">
    <text evidence="1">Belongs to the cornifelin family.</text>
</comment>
<dbReference type="STRING" id="10195.A0A3M7SQ95"/>
<organism evidence="2 3">
    <name type="scientific">Brachionus plicatilis</name>
    <name type="common">Marine rotifer</name>
    <name type="synonym">Brachionus muelleri</name>
    <dbReference type="NCBI Taxonomy" id="10195"/>
    <lineage>
        <taxon>Eukaryota</taxon>
        <taxon>Metazoa</taxon>
        <taxon>Spiralia</taxon>
        <taxon>Gnathifera</taxon>
        <taxon>Rotifera</taxon>
        <taxon>Eurotatoria</taxon>
        <taxon>Monogononta</taxon>
        <taxon>Pseudotrocha</taxon>
        <taxon>Ploima</taxon>
        <taxon>Brachionidae</taxon>
        <taxon>Brachionus</taxon>
    </lineage>
</organism>